<accession>A0ACC2RJQ2</accession>
<organism evidence="1 2">
    <name type="scientific">Entomophthora muscae</name>
    <dbReference type="NCBI Taxonomy" id="34485"/>
    <lineage>
        <taxon>Eukaryota</taxon>
        <taxon>Fungi</taxon>
        <taxon>Fungi incertae sedis</taxon>
        <taxon>Zoopagomycota</taxon>
        <taxon>Entomophthoromycotina</taxon>
        <taxon>Entomophthoromycetes</taxon>
        <taxon>Entomophthorales</taxon>
        <taxon>Entomophthoraceae</taxon>
        <taxon>Entomophthora</taxon>
    </lineage>
</organism>
<gene>
    <name evidence="1" type="ORF">DSO57_1016072</name>
</gene>
<sequence length="154" mass="16695">MLDCLSTTSRFGRFQIWAAVPPPFGVGEIAFLGFPFWQACAGQPPGQLRGPQTGSLAFHSSFPNKGELLPFFVLFVILQCAQNNFLNASVVRNIPNNITLTGVMNTIIPAAGPWSWVGKSASYLLKLAPLLWWALPAKTPAQVTPKNGRPATQD</sequence>
<comment type="caution">
    <text evidence="1">The sequence shown here is derived from an EMBL/GenBank/DDBJ whole genome shotgun (WGS) entry which is preliminary data.</text>
</comment>
<reference evidence="1" key="1">
    <citation type="submission" date="2022-04" db="EMBL/GenBank/DDBJ databases">
        <title>Genome of the entomopathogenic fungus Entomophthora muscae.</title>
        <authorList>
            <person name="Elya C."/>
            <person name="Lovett B.R."/>
            <person name="Lee E."/>
            <person name="Macias A.M."/>
            <person name="Hajek A.E."/>
            <person name="De Bivort B.L."/>
            <person name="Kasson M.T."/>
            <person name="De Fine Licht H.H."/>
            <person name="Stajich J.E."/>
        </authorList>
    </citation>
    <scope>NUCLEOTIDE SEQUENCE</scope>
    <source>
        <strain evidence="1">Berkeley</strain>
    </source>
</reference>
<evidence type="ECO:0000313" key="1">
    <source>
        <dbReference type="EMBL" id="KAJ9050273.1"/>
    </source>
</evidence>
<proteinExistence type="predicted"/>
<protein>
    <submittedName>
        <fullName evidence="1">Uncharacterized protein</fullName>
    </submittedName>
</protein>
<name>A0ACC2RJQ2_9FUNG</name>
<evidence type="ECO:0000313" key="2">
    <source>
        <dbReference type="Proteomes" id="UP001165960"/>
    </source>
</evidence>
<dbReference type="Proteomes" id="UP001165960">
    <property type="component" value="Unassembled WGS sequence"/>
</dbReference>
<dbReference type="EMBL" id="QTSX02007164">
    <property type="protein sequence ID" value="KAJ9050273.1"/>
    <property type="molecule type" value="Genomic_DNA"/>
</dbReference>
<keyword evidence="2" id="KW-1185">Reference proteome</keyword>